<dbReference type="RefSeq" id="WP_109573107.1">
    <property type="nucleotide sequence ID" value="NZ_UHJL01000003.1"/>
</dbReference>
<dbReference type="Proteomes" id="UP000255423">
    <property type="component" value="Unassembled WGS sequence"/>
</dbReference>
<feature type="domain" description="PET hydrolase/cutinase-like" evidence="3">
    <location>
        <begin position="168"/>
        <end position="278"/>
    </location>
</feature>
<dbReference type="Gene3D" id="3.40.50.1820">
    <property type="entry name" value="alpha/beta hydrolase"/>
    <property type="match status" value="1"/>
</dbReference>
<evidence type="ECO:0000313" key="5">
    <source>
        <dbReference type="Proteomes" id="UP000255423"/>
    </source>
</evidence>
<feature type="chain" id="PRO_5016648246" description="PET hydrolase/cutinase-like domain-containing protein" evidence="2">
    <location>
        <begin position="19"/>
        <end position="413"/>
    </location>
</feature>
<evidence type="ECO:0000256" key="2">
    <source>
        <dbReference type="SAM" id="SignalP"/>
    </source>
</evidence>
<dbReference type="PANTHER" id="PTHR33428:SF14">
    <property type="entry name" value="CARBOXYLESTERASE TYPE B DOMAIN-CONTAINING PROTEIN"/>
    <property type="match status" value="1"/>
</dbReference>
<dbReference type="InterPro" id="IPR029058">
    <property type="entry name" value="AB_hydrolase_fold"/>
</dbReference>
<sequence>MKSKLLKTVVLASSLVFLNCGDDVTSAINNYAAGFSSSSAEEVQPGTSSDSQGDAGAEISSSAAQQNQDAILPGSSADVGPQVESSSAVAPGAESSTDVAASSSSVDAPASSSEKAPVVSSSSVSAPAVSSSSSEKKVESSSSEAPKPQGIFLAEGTDETKDQMRVKYIERTGHDGGGILAYPEQLSNDQKHAVVVWGPGGGTEPGAYGGIIRRLASHGFVVIALRESPGNATQAIPALNWLEKKNKDPNDPLYQKLDMTKVGCSGHSMGGLESEQALIKDDRVITAMLNNSGDLGHTAMSQVSASKTVGIVYGEGGMERPNAEADYNNQGVKAPACLIKMTGGQGNECQQGECGWGHGSGPWGGMAATVAWMRWHLGGEDFRKADFVGLSGRYINGEIIGERGHWKGQCKNF</sequence>
<proteinExistence type="predicted"/>
<dbReference type="Pfam" id="PF12740">
    <property type="entry name" value="PETase"/>
    <property type="match status" value="1"/>
</dbReference>
<dbReference type="EMBL" id="UHJL01000003">
    <property type="protein sequence ID" value="SUQ24682.1"/>
    <property type="molecule type" value="Genomic_DNA"/>
</dbReference>
<feature type="signal peptide" evidence="2">
    <location>
        <begin position="1"/>
        <end position="18"/>
    </location>
</feature>
<feature type="compositionally biased region" description="Polar residues" evidence="1">
    <location>
        <begin position="59"/>
        <end position="69"/>
    </location>
</feature>
<reference evidence="4 5" key="1">
    <citation type="submission" date="2017-08" db="EMBL/GenBank/DDBJ databases">
        <authorList>
            <person name="de Groot N.N."/>
        </authorList>
    </citation>
    <scope>NUCLEOTIDE SEQUENCE [LARGE SCALE GENOMIC DNA]</scope>
    <source>
        <strain evidence="4 5">HM2</strain>
    </source>
</reference>
<name>A0A380S627_FIBSU</name>
<gene>
    <name evidence="4" type="ORF">SAMN05661053_2094</name>
</gene>
<evidence type="ECO:0000259" key="3">
    <source>
        <dbReference type="Pfam" id="PF12740"/>
    </source>
</evidence>
<evidence type="ECO:0000256" key="1">
    <source>
        <dbReference type="SAM" id="MobiDB-lite"/>
    </source>
</evidence>
<accession>A0A380S627</accession>
<dbReference type="SUPFAM" id="SSF53474">
    <property type="entry name" value="alpha/beta-Hydrolases"/>
    <property type="match status" value="1"/>
</dbReference>
<dbReference type="PANTHER" id="PTHR33428">
    <property type="entry name" value="CHLOROPHYLLASE-2, CHLOROPLASTIC"/>
    <property type="match status" value="1"/>
</dbReference>
<dbReference type="AlphaFoldDB" id="A0A380S627"/>
<organism evidence="4 5">
    <name type="scientific">Fibrobacter succinogenes</name>
    <name type="common">Bacteroides succinogenes</name>
    <dbReference type="NCBI Taxonomy" id="833"/>
    <lineage>
        <taxon>Bacteria</taxon>
        <taxon>Pseudomonadati</taxon>
        <taxon>Fibrobacterota</taxon>
        <taxon>Fibrobacteria</taxon>
        <taxon>Fibrobacterales</taxon>
        <taxon>Fibrobacteraceae</taxon>
        <taxon>Fibrobacter</taxon>
    </lineage>
</organism>
<feature type="compositionally biased region" description="Polar residues" evidence="1">
    <location>
        <begin position="36"/>
        <end position="52"/>
    </location>
</feature>
<feature type="region of interest" description="Disordered" evidence="1">
    <location>
        <begin position="36"/>
        <end position="159"/>
    </location>
</feature>
<feature type="compositionally biased region" description="Low complexity" evidence="1">
    <location>
        <begin position="93"/>
        <end position="133"/>
    </location>
</feature>
<evidence type="ECO:0000313" key="4">
    <source>
        <dbReference type="EMBL" id="SUQ24682.1"/>
    </source>
</evidence>
<keyword evidence="2" id="KW-0732">Signal</keyword>
<protein>
    <recommendedName>
        <fullName evidence="3">PET hydrolase/cutinase-like domain-containing protein</fullName>
    </recommendedName>
</protein>
<dbReference type="InterPro" id="IPR041127">
    <property type="entry name" value="PET_hydrolase/cutinase-like"/>
</dbReference>